<protein>
    <recommendedName>
        <fullName evidence="1">Orc1-like AAA ATPase domain-containing protein</fullName>
    </recommendedName>
</protein>
<reference evidence="2 3" key="1">
    <citation type="submission" date="2011-06" db="EMBL/GenBank/DDBJ databases">
        <title>The Genome Sequence of Collinsella tanakaei YIT 12063.</title>
        <authorList>
            <consortium name="The Broad Institute Genome Sequencing Platform"/>
            <person name="Earl A."/>
            <person name="Ward D."/>
            <person name="Feldgarden M."/>
            <person name="Gevers D."/>
            <person name="Morotomi M."/>
            <person name="Young S.K."/>
            <person name="Zeng Q."/>
            <person name="Gargeya S."/>
            <person name="Fitzgerald M."/>
            <person name="Haas B."/>
            <person name="Abouelleil A."/>
            <person name="Alvarado L."/>
            <person name="Arachchi H.M."/>
            <person name="Berlin A."/>
            <person name="Brown A."/>
            <person name="Chapman S.B."/>
            <person name="Chen Z."/>
            <person name="Dunbar C."/>
            <person name="Freedman E."/>
            <person name="Gearin G."/>
            <person name="Gellesch M."/>
            <person name="Goldberg J."/>
            <person name="Griggs A."/>
            <person name="Gujja S."/>
            <person name="Heiman D."/>
            <person name="Howarth C."/>
            <person name="Larson L."/>
            <person name="Lui A."/>
            <person name="MacDonald P.J.P."/>
            <person name="Mehta T."/>
            <person name="Montmayeur A."/>
            <person name="Murphy C."/>
            <person name="Neiman D."/>
            <person name="Pearson M."/>
            <person name="Priest M."/>
            <person name="Roberts A."/>
            <person name="Saif S."/>
            <person name="Shea T."/>
            <person name="Shenoy N."/>
            <person name="Sisk P."/>
            <person name="Stolte C."/>
            <person name="Sykes S."/>
            <person name="Wortman J."/>
            <person name="Nusbaum C."/>
            <person name="Birren B."/>
        </authorList>
    </citation>
    <scope>NUCLEOTIDE SEQUENCE [LARGE SCALE GENOMIC DNA]</scope>
    <source>
        <strain evidence="2 3">YIT 12063</strain>
    </source>
</reference>
<dbReference type="eggNOG" id="COG1672">
    <property type="taxonomic scope" value="Bacteria"/>
</dbReference>
<evidence type="ECO:0000259" key="1">
    <source>
        <dbReference type="Pfam" id="PF13191"/>
    </source>
</evidence>
<dbReference type="InterPro" id="IPR041664">
    <property type="entry name" value="AAA_16"/>
</dbReference>
<dbReference type="PANTHER" id="PTHR34301:SF8">
    <property type="entry name" value="ATPASE DOMAIN-CONTAINING PROTEIN"/>
    <property type="match status" value="1"/>
</dbReference>
<dbReference type="OrthoDB" id="2020141at2"/>
<feature type="domain" description="Orc1-like AAA ATPase" evidence="1">
    <location>
        <begin position="24"/>
        <end position="164"/>
    </location>
</feature>
<evidence type="ECO:0000313" key="3">
    <source>
        <dbReference type="Proteomes" id="UP000004830"/>
    </source>
</evidence>
<dbReference type="PATRIC" id="fig|742742.3.peg.1548"/>
<dbReference type="GeneID" id="62759261"/>
<name>G1WJQ4_9ACTN</name>
<dbReference type="InterPro" id="IPR027417">
    <property type="entry name" value="P-loop_NTPase"/>
</dbReference>
<dbReference type="EMBL" id="ADLS01000019">
    <property type="protein sequence ID" value="EGX70120.1"/>
    <property type="molecule type" value="Genomic_DNA"/>
</dbReference>
<sequence length="371" mass="40595">MKDTEMQLQSNPFTPVFGKVPLYLAGREGIIDDLLTTLDNPDNSPDRCTMFVGARGSGKTALITYLAQEARARGWIASNVTATKGMLEDILQQAIAASSHLIDNASSVHLASVSVAALGSVGFTRDQAAPANWRTRMNSLLDQLAKTGTGLLITVDEVDPSLDEMISLVTTYQHFVREDRRVVLLMAGLPHRISALLSGESTSFLRRAARKSLGPIPSYEVEEAFRSTVMDGGKRIDEDALQTAVERIDGFPFMLQLVGYRSWNASHDEGVISIDHVRQGVGLAQEELESRVFDATLSELSQADIEFLLAMSQDEGKTLQANLKTRLAKSPSHVSIYKKRLLEAGVIDEPVRGKLVFALPGFKDYLIKTMG</sequence>
<gene>
    <name evidence="2" type="ORF">HMPREF9452_01567</name>
</gene>
<accession>G1WJQ4</accession>
<dbReference type="RefSeq" id="WP_009141601.1">
    <property type="nucleotide sequence ID" value="NZ_JH126470.1"/>
</dbReference>
<dbReference type="STRING" id="742742.HMPREF9452_01567"/>
<comment type="caution">
    <text evidence="2">The sequence shown here is derived from an EMBL/GenBank/DDBJ whole genome shotgun (WGS) entry which is preliminary data.</text>
</comment>
<dbReference type="Pfam" id="PF13191">
    <property type="entry name" value="AAA_16"/>
    <property type="match status" value="1"/>
</dbReference>
<dbReference type="PANTHER" id="PTHR34301">
    <property type="entry name" value="DNA-BINDING PROTEIN-RELATED"/>
    <property type="match status" value="1"/>
</dbReference>
<dbReference type="Gene3D" id="3.40.50.300">
    <property type="entry name" value="P-loop containing nucleotide triphosphate hydrolases"/>
    <property type="match status" value="1"/>
</dbReference>
<evidence type="ECO:0000313" key="2">
    <source>
        <dbReference type="EMBL" id="EGX70120.1"/>
    </source>
</evidence>
<dbReference type="SUPFAM" id="SSF52540">
    <property type="entry name" value="P-loop containing nucleoside triphosphate hydrolases"/>
    <property type="match status" value="1"/>
</dbReference>
<proteinExistence type="predicted"/>
<dbReference type="HOGENOM" id="CLU_058580_1_0_11"/>
<dbReference type="AlphaFoldDB" id="G1WJQ4"/>
<organism evidence="2 3">
    <name type="scientific">Collinsella tanakaei YIT 12063</name>
    <dbReference type="NCBI Taxonomy" id="742742"/>
    <lineage>
        <taxon>Bacteria</taxon>
        <taxon>Bacillati</taxon>
        <taxon>Actinomycetota</taxon>
        <taxon>Coriobacteriia</taxon>
        <taxon>Coriobacteriales</taxon>
        <taxon>Coriobacteriaceae</taxon>
        <taxon>Collinsella</taxon>
    </lineage>
</organism>
<dbReference type="Proteomes" id="UP000004830">
    <property type="component" value="Unassembled WGS sequence"/>
</dbReference>
<keyword evidence="3" id="KW-1185">Reference proteome</keyword>